<dbReference type="PANTHER" id="PTHR33663:SF3">
    <property type="entry name" value="COILED-COIL DOMAIN-CONTAINING PROTEIN 185"/>
    <property type="match status" value="1"/>
</dbReference>
<reference evidence="3" key="1">
    <citation type="submission" date="2025-08" db="UniProtKB">
        <authorList>
            <consortium name="RefSeq"/>
        </authorList>
    </citation>
    <scope>IDENTIFICATION</scope>
    <source>
        <tissue evidence="3">Blood</tissue>
    </source>
</reference>
<dbReference type="AlphaFoldDB" id="A0A2Y9NLU7"/>
<dbReference type="GeneID" id="111177503"/>
<dbReference type="KEGG" id="dle:111177503"/>
<accession>A0A2Y9NLU7</accession>
<protein>
    <submittedName>
        <fullName evidence="3">Coiled-coil domain-containing protein 185</fullName>
    </submittedName>
</protein>
<name>A0A2Y9NLU7_DELLE</name>
<dbReference type="Pfam" id="PF15558">
    <property type="entry name" value="DUF4659"/>
    <property type="match status" value="1"/>
</dbReference>
<gene>
    <name evidence="3" type="primary">CCDC185</name>
</gene>
<feature type="compositionally biased region" description="Basic and acidic residues" evidence="1">
    <location>
        <begin position="357"/>
        <end position="371"/>
    </location>
</feature>
<feature type="region of interest" description="Disordered" evidence="1">
    <location>
        <begin position="619"/>
        <end position="640"/>
    </location>
</feature>
<evidence type="ECO:0000256" key="1">
    <source>
        <dbReference type="SAM" id="MobiDB-lite"/>
    </source>
</evidence>
<evidence type="ECO:0000313" key="3">
    <source>
        <dbReference type="RefSeq" id="XP_022434995.1"/>
    </source>
</evidence>
<dbReference type="STRING" id="9749.A0A2Y9NLU7"/>
<feature type="compositionally biased region" description="Basic and acidic residues" evidence="1">
    <location>
        <begin position="11"/>
        <end position="27"/>
    </location>
</feature>
<feature type="region of interest" description="Disordered" evidence="1">
    <location>
        <begin position="1"/>
        <end position="162"/>
    </location>
</feature>
<dbReference type="Proteomes" id="UP000248483">
    <property type="component" value="Unplaced"/>
</dbReference>
<dbReference type="InterPro" id="IPR029090">
    <property type="entry name" value="DUF4659"/>
</dbReference>
<evidence type="ECO:0000313" key="2">
    <source>
        <dbReference type="Proteomes" id="UP000248483"/>
    </source>
</evidence>
<dbReference type="FunCoup" id="A0A2Y9NLU7">
    <property type="interactions" value="14"/>
</dbReference>
<dbReference type="CTD" id="164127"/>
<keyword evidence="2" id="KW-1185">Reference proteome</keyword>
<organism evidence="2 3">
    <name type="scientific">Delphinapterus leucas</name>
    <name type="common">Beluga whale</name>
    <dbReference type="NCBI Taxonomy" id="9749"/>
    <lineage>
        <taxon>Eukaryota</taxon>
        <taxon>Metazoa</taxon>
        <taxon>Chordata</taxon>
        <taxon>Craniata</taxon>
        <taxon>Vertebrata</taxon>
        <taxon>Euteleostomi</taxon>
        <taxon>Mammalia</taxon>
        <taxon>Eutheria</taxon>
        <taxon>Laurasiatheria</taxon>
        <taxon>Artiodactyla</taxon>
        <taxon>Whippomorpha</taxon>
        <taxon>Cetacea</taxon>
        <taxon>Odontoceti</taxon>
        <taxon>Monodontidae</taxon>
        <taxon>Delphinapterus</taxon>
    </lineage>
</organism>
<proteinExistence type="predicted"/>
<feature type="region of interest" description="Disordered" evidence="1">
    <location>
        <begin position="357"/>
        <end position="386"/>
    </location>
</feature>
<dbReference type="PANTHER" id="PTHR33663">
    <property type="entry name" value="COILED-COIL DOMAIN-CONTAINING PROTEIN 177"/>
    <property type="match status" value="1"/>
</dbReference>
<dbReference type="RefSeq" id="XP_022434995.1">
    <property type="nucleotide sequence ID" value="XM_022579287.2"/>
</dbReference>
<sequence>MEGFGRFSPRPHSDLWEAPPPRKERASSARLGGSGPQSEQGLCSRAGTPREGSEAAAPWPHLLCSPTPRPRRHRYPDFPPESRSLTDVARRPPDHARKHRPRRRRLEDAWGEAGTKPLEQGGSPPSPAWQQQPQLPPQQPQPCQHYPPAWGDSPPPYPQGAYTPPSGTFRVEKVQSRGQWAVPACRGLGRWSLSSVHTKKCSVPSREFGMQSGCVYIQERYRNDPGESLASQYSQPSLPSKAMHNQHTQILKHKLEEAVMSSRGRKLVALVLTWLKKAQRMRELQQQAALAWEELKRSDQKVQLTLEKERQLLLQQSQEQWQQEKEWHKARLSREQRVRQRDRQATYTIRQGSRWKAQLEDQDNQRQEKLEGVPSETETEHGKQYQVQRLQEHERKMQDLRERNSLQLQKRLKQACLKKHVHTTEGQKKIQETNLSSLVNYQARKVLMDCQAKAEELLRKLSLEQSSQWSQDFPQGLIKEHHREPKEKVKEEEQCQQVKWCAEEPEEQRKEHKRLSMELADQKILQTRSNVHKNIGDKVQHIRELNILREKNHHILKLKAEKEEKCHIEGIKQAIRKKEQKMEQISREKDATFGEFQKISRASGTDNVRKFANSFFDPIGREAQVRAGQQGGGHGEPDDK</sequence>
<dbReference type="InParanoid" id="A0A2Y9NLU7"/>